<feature type="binding site" evidence="5">
    <location>
        <position position="63"/>
    </location>
    <ligand>
        <name>Ca(2+)</name>
        <dbReference type="ChEBI" id="CHEBI:29108"/>
        <label>1</label>
        <note>catalytic</note>
    </ligand>
</feature>
<evidence type="ECO:0000256" key="3">
    <source>
        <dbReference type="ARBA" id="ARBA00023157"/>
    </source>
</evidence>
<dbReference type="PANTHER" id="PTHR11799:SF12">
    <property type="entry name" value="PARAOXONASE-RELATED"/>
    <property type="match status" value="1"/>
</dbReference>
<protein>
    <recommendedName>
        <fullName evidence="9">Serum paraoxonase/arylesterase 2</fullName>
    </recommendedName>
</protein>
<dbReference type="PANTHER" id="PTHR11799">
    <property type="entry name" value="PARAOXONASE"/>
    <property type="match status" value="1"/>
</dbReference>
<feature type="disulfide bond" description="In form B" evidence="6">
    <location>
        <begin position="49"/>
        <end position="388"/>
    </location>
</feature>
<feature type="binding site" evidence="5">
    <location>
        <position position="131"/>
    </location>
    <ligand>
        <name>Ca(2+)</name>
        <dbReference type="ChEBI" id="CHEBI:29108"/>
        <label>1</label>
        <note>catalytic</note>
    </ligand>
</feature>
<sequence length="390" mass="43632">MSSASNNYWFHFKYWKLIIPVAVLAPVIWNCVNLSGILNEVEDINVEPCQKMSGPPDFTHCEDFILSDEPGIAYVNCNPSSKYSNKASLTYLNPEGPVENGAIWQVDYSQQPAVLEKFDMGSLVDYHPLGINLDIHPVTGEKTILTVNLAHNNSPSIELFTVQDEQLVHKRTIRHPNIYNPNAVHPLRDEQFRADDGTPSFFFSNDHYFHIPVLKAIEPFLFPLSNVNFYNARTDQVQKVIDRLLFANGVSGSDDILFVSETGRSAIRQYKINKTTDKEGVPSVYLDYASEVKVGGAPDNLNYHPVEQILAIAIHPRPLDLFKRMLADPNDPPNSPSKVVVWDIATDETKVILQDDGSLFSSSTGAAFDFDNSMFLVSGILEEGLLICDL</sequence>
<proteinExistence type="inferred from homology"/>
<dbReference type="OrthoDB" id="5307922at2759"/>
<dbReference type="InterPro" id="IPR002640">
    <property type="entry name" value="Arylesterase"/>
</dbReference>
<keyword evidence="5" id="KW-0479">Metal-binding</keyword>
<evidence type="ECO:0000256" key="6">
    <source>
        <dbReference type="PIRSR" id="PIRSR602640-3"/>
    </source>
</evidence>
<comment type="cofactor">
    <cofactor evidence="5">
        <name>Ca(2+)</name>
        <dbReference type="ChEBI" id="CHEBI:29108"/>
    </cofactor>
    <text evidence="5">Binds 2 calcium ions per subunit.</text>
</comment>
<evidence type="ECO:0000256" key="1">
    <source>
        <dbReference type="ARBA" id="ARBA00008595"/>
    </source>
</evidence>
<gene>
    <name evidence="7" type="ORF">CU098_008445</name>
</gene>
<accession>A0A367JGN4</accession>
<evidence type="ECO:0000256" key="2">
    <source>
        <dbReference type="ARBA" id="ARBA00022801"/>
    </source>
</evidence>
<dbReference type="InterPro" id="IPR051288">
    <property type="entry name" value="Serum_paraoxonase/arylesterase"/>
</dbReference>
<comment type="similarity">
    <text evidence="1">Belongs to the paraoxonase family.</text>
</comment>
<comment type="caution">
    <text evidence="7">The sequence shown here is derived from an EMBL/GenBank/DDBJ whole genome shotgun (WGS) entry which is preliminary data.</text>
</comment>
<feature type="binding site" evidence="5">
    <location>
        <position position="300"/>
    </location>
    <ligand>
        <name>Ca(2+)</name>
        <dbReference type="ChEBI" id="CHEBI:29108"/>
        <label>1</label>
        <note>catalytic</note>
    </ligand>
</feature>
<evidence type="ECO:0000313" key="7">
    <source>
        <dbReference type="EMBL" id="RCH89045.1"/>
    </source>
</evidence>
<evidence type="ECO:0000313" key="8">
    <source>
        <dbReference type="Proteomes" id="UP000253551"/>
    </source>
</evidence>
<evidence type="ECO:0000256" key="5">
    <source>
        <dbReference type="PIRSR" id="PIRSR602640-2"/>
    </source>
</evidence>
<keyword evidence="5" id="KW-0106">Calcium</keyword>
<keyword evidence="8" id="KW-1185">Reference proteome</keyword>
<feature type="binding site" evidence="5">
    <location>
        <position position="182"/>
    </location>
    <ligand>
        <name>Ca(2+)</name>
        <dbReference type="ChEBI" id="CHEBI:29108"/>
        <label>1</label>
        <note>catalytic</note>
    </ligand>
</feature>
<feature type="binding site" evidence="5">
    <location>
        <position position="248"/>
    </location>
    <ligand>
        <name>Ca(2+)</name>
        <dbReference type="ChEBI" id="CHEBI:29108"/>
        <label>1</label>
        <note>catalytic</note>
    </ligand>
</feature>
<name>A0A367JGN4_RHIST</name>
<keyword evidence="2" id="KW-0378">Hydrolase</keyword>
<dbReference type="AlphaFoldDB" id="A0A367JGN4"/>
<dbReference type="Gene3D" id="2.120.10.30">
    <property type="entry name" value="TolB, C-terminal domain"/>
    <property type="match status" value="1"/>
</dbReference>
<keyword evidence="4" id="KW-0325">Glycoprotein</keyword>
<evidence type="ECO:0008006" key="9">
    <source>
        <dbReference type="Google" id="ProtNLM"/>
    </source>
</evidence>
<evidence type="ECO:0000256" key="4">
    <source>
        <dbReference type="ARBA" id="ARBA00023180"/>
    </source>
</evidence>
<feature type="binding site" evidence="5">
    <location>
        <position position="299"/>
    </location>
    <ligand>
        <name>Ca(2+)</name>
        <dbReference type="ChEBI" id="CHEBI:29108"/>
        <label>1</label>
        <note>catalytic</note>
    </ligand>
</feature>
<dbReference type="InterPro" id="IPR011042">
    <property type="entry name" value="6-blade_b-propeller_TolB-like"/>
</dbReference>
<dbReference type="Pfam" id="PF01731">
    <property type="entry name" value="Arylesterase"/>
    <property type="match status" value="1"/>
</dbReference>
<reference evidence="7 8" key="1">
    <citation type="journal article" date="2018" name="G3 (Bethesda)">
        <title>Phylogenetic and Phylogenomic Definition of Rhizopus Species.</title>
        <authorList>
            <person name="Gryganskyi A.P."/>
            <person name="Golan J."/>
            <person name="Dolatabadi S."/>
            <person name="Mondo S."/>
            <person name="Robb S."/>
            <person name="Idnurm A."/>
            <person name="Muszewska A."/>
            <person name="Steczkiewicz K."/>
            <person name="Masonjones S."/>
            <person name="Liao H.L."/>
            <person name="Gajdeczka M.T."/>
            <person name="Anike F."/>
            <person name="Vuek A."/>
            <person name="Anishchenko I.M."/>
            <person name="Voigt K."/>
            <person name="de Hoog G.S."/>
            <person name="Smith M.E."/>
            <person name="Heitman J."/>
            <person name="Vilgalys R."/>
            <person name="Stajich J.E."/>
        </authorList>
    </citation>
    <scope>NUCLEOTIDE SEQUENCE [LARGE SCALE GENOMIC DNA]</scope>
    <source>
        <strain evidence="7 8">LSU 92-RS-03</strain>
    </source>
</reference>
<dbReference type="GO" id="GO:0004064">
    <property type="term" value="F:arylesterase activity"/>
    <property type="evidence" value="ECO:0007669"/>
    <property type="project" value="InterPro"/>
</dbReference>
<keyword evidence="3 6" id="KW-1015">Disulfide bond</keyword>
<dbReference type="Proteomes" id="UP000253551">
    <property type="component" value="Unassembled WGS sequence"/>
</dbReference>
<dbReference type="GO" id="GO:0046872">
    <property type="term" value="F:metal ion binding"/>
    <property type="evidence" value="ECO:0007669"/>
    <property type="project" value="UniProtKB-KW"/>
</dbReference>
<dbReference type="EMBL" id="PJQM01003409">
    <property type="protein sequence ID" value="RCH89045.1"/>
    <property type="molecule type" value="Genomic_DNA"/>
</dbReference>
<dbReference type="SUPFAM" id="SSF63829">
    <property type="entry name" value="Calcium-dependent phosphotriesterase"/>
    <property type="match status" value="1"/>
</dbReference>
<organism evidence="7 8">
    <name type="scientific">Rhizopus stolonifer</name>
    <name type="common">Rhizopus nigricans</name>
    <dbReference type="NCBI Taxonomy" id="4846"/>
    <lineage>
        <taxon>Eukaryota</taxon>
        <taxon>Fungi</taxon>
        <taxon>Fungi incertae sedis</taxon>
        <taxon>Mucoromycota</taxon>
        <taxon>Mucoromycotina</taxon>
        <taxon>Mucoromycetes</taxon>
        <taxon>Mucorales</taxon>
        <taxon>Mucorineae</taxon>
        <taxon>Rhizopodaceae</taxon>
        <taxon>Rhizopus</taxon>
    </lineage>
</organism>